<dbReference type="SUPFAM" id="SSF55804">
    <property type="entry name" value="Phoshotransferase/anion transport protein"/>
    <property type="match status" value="1"/>
</dbReference>
<protein>
    <submittedName>
        <fullName evidence="2">PTS sugar transporter subunit IIA</fullName>
    </submittedName>
</protein>
<reference evidence="2" key="1">
    <citation type="submission" date="2021-04" db="EMBL/GenBank/DDBJ databases">
        <authorList>
            <person name="Postec A."/>
        </authorList>
    </citation>
    <scope>NUCLEOTIDE SEQUENCE</scope>
    <source>
        <strain evidence="2">F1F22</strain>
    </source>
</reference>
<evidence type="ECO:0000313" key="3">
    <source>
        <dbReference type="Proteomes" id="UP001056539"/>
    </source>
</evidence>
<dbReference type="RefSeq" id="WP_271436086.1">
    <property type="nucleotide sequence ID" value="NZ_CP073355.1"/>
</dbReference>
<dbReference type="PROSITE" id="PS00372">
    <property type="entry name" value="PTS_EIIA_TYPE_2_HIS"/>
    <property type="match status" value="1"/>
</dbReference>
<dbReference type="InterPro" id="IPR016152">
    <property type="entry name" value="PTrfase/Anion_transptr"/>
</dbReference>
<accession>A0AAX3BFF8</accession>
<dbReference type="GO" id="GO:0030295">
    <property type="term" value="F:protein kinase activator activity"/>
    <property type="evidence" value="ECO:0007669"/>
    <property type="project" value="TreeGrafter"/>
</dbReference>
<keyword evidence="3" id="KW-1185">Reference proteome</keyword>
<name>A0AAX3BFF8_9SPIR</name>
<dbReference type="InterPro" id="IPR051541">
    <property type="entry name" value="PTS_SugarTrans_NitroReg"/>
</dbReference>
<dbReference type="AlphaFoldDB" id="A0AAX3BFF8"/>
<keyword evidence="2" id="KW-0762">Sugar transport</keyword>
<keyword evidence="2" id="KW-0813">Transport</keyword>
<dbReference type="PANTHER" id="PTHR47738">
    <property type="entry name" value="PTS SYSTEM FRUCTOSE-LIKE EIIA COMPONENT-RELATED"/>
    <property type="match status" value="1"/>
</dbReference>
<evidence type="ECO:0000313" key="2">
    <source>
        <dbReference type="EMBL" id="URA10956.1"/>
    </source>
</evidence>
<dbReference type="Proteomes" id="UP001056539">
    <property type="component" value="Chromosome"/>
</dbReference>
<feature type="domain" description="PTS EIIA type-2" evidence="1">
    <location>
        <begin position="5"/>
        <end position="149"/>
    </location>
</feature>
<dbReference type="PANTHER" id="PTHR47738:SF1">
    <property type="entry name" value="NITROGEN REGULATORY PROTEIN"/>
    <property type="match status" value="1"/>
</dbReference>
<dbReference type="KEGG" id="taqu:KDW03_03895"/>
<dbReference type="Gene3D" id="3.40.930.10">
    <property type="entry name" value="Mannitol-specific EII, Chain A"/>
    <property type="match status" value="1"/>
</dbReference>
<proteinExistence type="predicted"/>
<dbReference type="InterPro" id="IPR002178">
    <property type="entry name" value="PTS_EIIA_type-2_dom"/>
</dbReference>
<organism evidence="2 3">
    <name type="scientific">Thermospira aquatica</name>
    <dbReference type="NCBI Taxonomy" id="2828656"/>
    <lineage>
        <taxon>Bacteria</taxon>
        <taxon>Pseudomonadati</taxon>
        <taxon>Spirochaetota</taxon>
        <taxon>Spirochaetia</taxon>
        <taxon>Brevinematales</taxon>
        <taxon>Thermospiraceae</taxon>
        <taxon>Thermospira</taxon>
    </lineage>
</organism>
<gene>
    <name evidence="2" type="ORF">KDW03_03895</name>
</gene>
<dbReference type="PROSITE" id="PS51094">
    <property type="entry name" value="PTS_EIIA_TYPE_2"/>
    <property type="match status" value="1"/>
</dbReference>
<dbReference type="EMBL" id="CP073355">
    <property type="protein sequence ID" value="URA10956.1"/>
    <property type="molecule type" value="Genomic_DNA"/>
</dbReference>
<sequence>MLFRDILEERFVRIGLKATKKNEIFEELAQLFEEIHGIDRKEAYKAMVERERKGSTGLGNGLAIPHGRSSNIKDLHIIFVYEPEGRDFEAYDKQPSNLFLAVLTSDEYSPQQQLEILRIIVEIYEKTDIVQSLKNVKTPHELYQLIIQKEAECHK</sequence>
<dbReference type="CDD" id="cd00211">
    <property type="entry name" value="PTS_IIA_fru"/>
    <property type="match status" value="1"/>
</dbReference>
<dbReference type="Pfam" id="PF00359">
    <property type="entry name" value="PTS_EIIA_2"/>
    <property type="match status" value="1"/>
</dbReference>
<reference evidence="2" key="2">
    <citation type="submission" date="2022-06" db="EMBL/GenBank/DDBJ databases">
        <title>Thermospira aquatica gen. nov., sp. nov.</title>
        <authorList>
            <person name="Ben Ali Gam Z."/>
            <person name="Labat M."/>
        </authorList>
    </citation>
    <scope>NUCLEOTIDE SEQUENCE</scope>
    <source>
        <strain evidence="2">F1F22</strain>
    </source>
</reference>
<evidence type="ECO:0000259" key="1">
    <source>
        <dbReference type="PROSITE" id="PS51094"/>
    </source>
</evidence>